<keyword evidence="8" id="KW-0249">Electron transport</keyword>
<keyword evidence="9 13" id="KW-1133">Transmembrane helix</keyword>
<keyword evidence="7" id="KW-0479">Metal-binding</keyword>
<feature type="transmembrane region" description="Helical" evidence="13">
    <location>
        <begin position="96"/>
        <end position="119"/>
    </location>
</feature>
<comment type="similarity">
    <text evidence="12">Belongs to the cytochrome b561 family.</text>
</comment>
<evidence type="ECO:0000256" key="1">
    <source>
        <dbReference type="ARBA" id="ARBA00001970"/>
    </source>
</evidence>
<evidence type="ECO:0000256" key="13">
    <source>
        <dbReference type="SAM" id="Phobius"/>
    </source>
</evidence>
<evidence type="ECO:0000256" key="4">
    <source>
        <dbReference type="ARBA" id="ARBA00022475"/>
    </source>
</evidence>
<evidence type="ECO:0000313" key="15">
    <source>
        <dbReference type="EMBL" id="MFD2739892.1"/>
    </source>
</evidence>
<dbReference type="InterPro" id="IPR007372">
    <property type="entry name" value="Lipid/polyisoprenoid-bd_YceI"/>
</dbReference>
<evidence type="ECO:0000259" key="14">
    <source>
        <dbReference type="SMART" id="SM00867"/>
    </source>
</evidence>
<evidence type="ECO:0000256" key="3">
    <source>
        <dbReference type="ARBA" id="ARBA00022448"/>
    </source>
</evidence>
<organism evidence="15 16">
    <name type="scientific">Sulfitobacter aestuarii</name>
    <dbReference type="NCBI Taxonomy" id="2161676"/>
    <lineage>
        <taxon>Bacteria</taxon>
        <taxon>Pseudomonadati</taxon>
        <taxon>Pseudomonadota</taxon>
        <taxon>Alphaproteobacteria</taxon>
        <taxon>Rhodobacterales</taxon>
        <taxon>Roseobacteraceae</taxon>
        <taxon>Sulfitobacter</taxon>
    </lineage>
</organism>
<dbReference type="PANTHER" id="PTHR30529">
    <property type="entry name" value="CYTOCHROME B561"/>
    <property type="match status" value="1"/>
</dbReference>
<accession>A0ABW5U1X7</accession>
<dbReference type="Pfam" id="PF04264">
    <property type="entry name" value="YceI"/>
    <property type="match status" value="1"/>
</dbReference>
<evidence type="ECO:0000256" key="12">
    <source>
        <dbReference type="ARBA" id="ARBA00037975"/>
    </source>
</evidence>
<dbReference type="InterPro" id="IPR011577">
    <property type="entry name" value="Cyt_b561_bac/Ni-Hgenase"/>
</dbReference>
<dbReference type="Gene3D" id="1.20.950.20">
    <property type="entry name" value="Transmembrane di-heme cytochromes, Chain C"/>
    <property type="match status" value="1"/>
</dbReference>
<protein>
    <submittedName>
        <fullName evidence="15">Cytochrome b/b6 domain-containing protein</fullName>
    </submittedName>
</protein>
<dbReference type="InterPro" id="IPR052168">
    <property type="entry name" value="Cytochrome_b561_oxidase"/>
</dbReference>
<feature type="domain" description="Lipid/polyisoprenoid-binding YceI-like" evidence="14">
    <location>
        <begin position="240"/>
        <end position="395"/>
    </location>
</feature>
<keyword evidence="11 13" id="KW-0472">Membrane</keyword>
<comment type="cofactor">
    <cofactor evidence="1">
        <name>heme b</name>
        <dbReference type="ChEBI" id="CHEBI:60344"/>
    </cofactor>
</comment>
<evidence type="ECO:0000256" key="6">
    <source>
        <dbReference type="ARBA" id="ARBA00022692"/>
    </source>
</evidence>
<evidence type="ECO:0000256" key="9">
    <source>
        <dbReference type="ARBA" id="ARBA00022989"/>
    </source>
</evidence>
<comment type="caution">
    <text evidence="15">The sequence shown here is derived from an EMBL/GenBank/DDBJ whole genome shotgun (WGS) entry which is preliminary data.</text>
</comment>
<keyword evidence="4" id="KW-1003">Cell membrane</keyword>
<evidence type="ECO:0000256" key="5">
    <source>
        <dbReference type="ARBA" id="ARBA00022617"/>
    </source>
</evidence>
<feature type="transmembrane region" description="Helical" evidence="13">
    <location>
        <begin position="148"/>
        <end position="169"/>
    </location>
</feature>
<keyword evidence="5" id="KW-0349">Heme</keyword>
<evidence type="ECO:0000256" key="11">
    <source>
        <dbReference type="ARBA" id="ARBA00023136"/>
    </source>
</evidence>
<feature type="transmembrane region" description="Helical" evidence="13">
    <location>
        <begin position="55"/>
        <end position="75"/>
    </location>
</feature>
<keyword evidence="10" id="KW-0408">Iron</keyword>
<dbReference type="SUPFAM" id="SSF101874">
    <property type="entry name" value="YceI-like"/>
    <property type="match status" value="1"/>
</dbReference>
<feature type="transmembrane region" description="Helical" evidence="13">
    <location>
        <begin position="12"/>
        <end position="35"/>
    </location>
</feature>
<sequence length="413" mass="44261">MALSNTAQRYGGVAKTFHWLTALLILTLIPLGLYAEWLPHETAAELSRKAWMFSLHKTLGVAVFFTALARIVWALSQPRPVLLNAERRFEAFLAEIMHWLLYGALVIVPLSGWISHAAAEGFAPIWWPFGQSLPLVAKSTQVEHTFALLHYISGRVLIAALLLHVAGALKHHFIDRDATLRRMLPGLPVLGPLPAPQHHRAPLFGAVVLWAMVLAGGSFLGSNGESNAPAAPALAEVSSDWQVQSGSIEISVQQFGSAVSGSFEDWTAAISFEEVATGETAGHVTTTISIPSLKLGSVTEQAMGADYFDAQSHDTAIFDATIVKGNEGYVATGTLTIKGNEIPLEMPFALTLDGDLAQVQAELVLDRRHFGIGEKMSDESSLGFDVAVQISLSATRGEKETAGLAPGGSARNL</sequence>
<dbReference type="InterPro" id="IPR036761">
    <property type="entry name" value="TTHA0802/YceI-like_sf"/>
</dbReference>
<dbReference type="Pfam" id="PF01292">
    <property type="entry name" value="Ni_hydr_CYTB"/>
    <property type="match status" value="1"/>
</dbReference>
<evidence type="ECO:0000256" key="8">
    <source>
        <dbReference type="ARBA" id="ARBA00022982"/>
    </source>
</evidence>
<keyword evidence="3" id="KW-0813">Transport</keyword>
<dbReference type="EMBL" id="JBHUMP010000007">
    <property type="protein sequence ID" value="MFD2739892.1"/>
    <property type="molecule type" value="Genomic_DNA"/>
</dbReference>
<dbReference type="PANTHER" id="PTHR30529:SF7">
    <property type="entry name" value="CYTOCHROME B561 BACTERIAL_NI-HYDROGENASE DOMAIN-CONTAINING PROTEIN"/>
    <property type="match status" value="1"/>
</dbReference>
<dbReference type="SMART" id="SM00867">
    <property type="entry name" value="YceI"/>
    <property type="match status" value="1"/>
</dbReference>
<dbReference type="RefSeq" id="WP_386373936.1">
    <property type="nucleotide sequence ID" value="NZ_JBHUMP010000007.1"/>
</dbReference>
<evidence type="ECO:0000256" key="2">
    <source>
        <dbReference type="ARBA" id="ARBA00004651"/>
    </source>
</evidence>
<name>A0ABW5U1X7_9RHOB</name>
<gene>
    <name evidence="15" type="ORF">ACFSUD_09955</name>
</gene>
<keyword evidence="16" id="KW-1185">Reference proteome</keyword>
<dbReference type="SUPFAM" id="SSF81342">
    <property type="entry name" value="Transmembrane di-heme cytochromes"/>
    <property type="match status" value="1"/>
</dbReference>
<reference evidence="16" key="1">
    <citation type="journal article" date="2019" name="Int. J. Syst. Evol. Microbiol.">
        <title>The Global Catalogue of Microorganisms (GCM) 10K type strain sequencing project: providing services to taxonomists for standard genome sequencing and annotation.</title>
        <authorList>
            <consortium name="The Broad Institute Genomics Platform"/>
            <consortium name="The Broad Institute Genome Sequencing Center for Infectious Disease"/>
            <person name="Wu L."/>
            <person name="Ma J."/>
        </authorList>
    </citation>
    <scope>NUCLEOTIDE SEQUENCE [LARGE SCALE GENOMIC DNA]</scope>
    <source>
        <strain evidence="16">TISTR 2562</strain>
    </source>
</reference>
<evidence type="ECO:0000256" key="10">
    <source>
        <dbReference type="ARBA" id="ARBA00023004"/>
    </source>
</evidence>
<comment type="subcellular location">
    <subcellularLocation>
        <location evidence="2">Cell membrane</location>
        <topology evidence="2">Multi-pass membrane protein</topology>
    </subcellularLocation>
</comment>
<evidence type="ECO:0000256" key="7">
    <source>
        <dbReference type="ARBA" id="ARBA00022723"/>
    </source>
</evidence>
<keyword evidence="6 13" id="KW-0812">Transmembrane</keyword>
<proteinExistence type="inferred from homology"/>
<dbReference type="Gene3D" id="2.40.128.110">
    <property type="entry name" value="Lipid/polyisoprenoid-binding, YceI-like"/>
    <property type="match status" value="1"/>
</dbReference>
<dbReference type="Proteomes" id="UP001597474">
    <property type="component" value="Unassembled WGS sequence"/>
</dbReference>
<dbReference type="InterPro" id="IPR016174">
    <property type="entry name" value="Di-haem_cyt_TM"/>
</dbReference>
<evidence type="ECO:0000313" key="16">
    <source>
        <dbReference type="Proteomes" id="UP001597474"/>
    </source>
</evidence>